<feature type="region of interest" description="Disordered" evidence="6">
    <location>
        <begin position="101"/>
        <end position="124"/>
    </location>
</feature>
<evidence type="ECO:0000256" key="1">
    <source>
        <dbReference type="ARBA" id="ARBA00022723"/>
    </source>
</evidence>
<dbReference type="SUPFAM" id="SSF57716">
    <property type="entry name" value="Glucocorticoid receptor-like (DNA-binding domain)"/>
    <property type="match status" value="1"/>
</dbReference>
<feature type="compositionally biased region" description="Pro residues" evidence="6">
    <location>
        <begin position="441"/>
        <end position="454"/>
    </location>
</feature>
<evidence type="ECO:0000256" key="5">
    <source>
        <dbReference type="PROSITE-ProRule" id="PRU00125"/>
    </source>
</evidence>
<keyword evidence="9" id="KW-1185">Reference proteome</keyword>
<dbReference type="Pfam" id="PF00412">
    <property type="entry name" value="LIM"/>
    <property type="match status" value="2"/>
</dbReference>
<dbReference type="Proteomes" id="UP001412239">
    <property type="component" value="Unassembled WGS sequence"/>
</dbReference>
<feature type="compositionally biased region" description="Polar residues" evidence="6">
    <location>
        <begin position="586"/>
        <end position="597"/>
    </location>
</feature>
<dbReference type="GO" id="GO:0003712">
    <property type="term" value="F:transcription coregulator activity"/>
    <property type="evidence" value="ECO:0007669"/>
    <property type="project" value="TreeGrafter"/>
</dbReference>
<dbReference type="Gene3D" id="2.10.110.10">
    <property type="entry name" value="Cysteine Rich Protein"/>
    <property type="match status" value="2"/>
</dbReference>
<dbReference type="SMART" id="SM00132">
    <property type="entry name" value="LIM"/>
    <property type="match status" value="2"/>
</dbReference>
<dbReference type="PROSITE" id="PS00478">
    <property type="entry name" value="LIM_DOMAIN_1"/>
    <property type="match status" value="1"/>
</dbReference>
<dbReference type="PANTHER" id="PTHR24205">
    <property type="entry name" value="FOUR AND A HALF LIM DOMAINS PROTEIN"/>
    <property type="match status" value="1"/>
</dbReference>
<feature type="domain" description="LIM zinc-binding" evidence="7">
    <location>
        <begin position="701"/>
        <end position="763"/>
    </location>
</feature>
<keyword evidence="1 5" id="KW-0479">Metal-binding</keyword>
<evidence type="ECO:0000256" key="3">
    <source>
        <dbReference type="ARBA" id="ARBA00022833"/>
    </source>
</evidence>
<dbReference type="GO" id="GO:0030695">
    <property type="term" value="F:GTPase regulator activity"/>
    <property type="evidence" value="ECO:0007669"/>
    <property type="project" value="UniProtKB-ARBA"/>
</dbReference>
<keyword evidence="4 5" id="KW-0440">LIM domain</keyword>
<accession>A0A292Q5P0</accession>
<feature type="compositionally biased region" description="Low complexity" evidence="6">
    <location>
        <begin position="516"/>
        <end position="546"/>
    </location>
</feature>
<gene>
    <name evidence="8" type="ORF">GSTUAT00001813001</name>
</gene>
<dbReference type="PANTHER" id="PTHR24205:SF16">
    <property type="entry name" value="GH01042P-RELATED"/>
    <property type="match status" value="1"/>
</dbReference>
<keyword evidence="2" id="KW-0677">Repeat</keyword>
<feature type="region of interest" description="Disordered" evidence="6">
    <location>
        <begin position="212"/>
        <end position="690"/>
    </location>
</feature>
<dbReference type="InterPro" id="IPR001781">
    <property type="entry name" value="Znf_LIM"/>
</dbReference>
<evidence type="ECO:0000256" key="4">
    <source>
        <dbReference type="ARBA" id="ARBA00023038"/>
    </source>
</evidence>
<evidence type="ECO:0000313" key="8">
    <source>
        <dbReference type="EMBL" id="CUS14083.1"/>
    </source>
</evidence>
<organism evidence="8 9">
    <name type="scientific">Tuber aestivum</name>
    <name type="common">summer truffle</name>
    <dbReference type="NCBI Taxonomy" id="59557"/>
    <lineage>
        <taxon>Eukaryota</taxon>
        <taxon>Fungi</taxon>
        <taxon>Dikarya</taxon>
        <taxon>Ascomycota</taxon>
        <taxon>Pezizomycotina</taxon>
        <taxon>Pezizomycetes</taxon>
        <taxon>Pezizales</taxon>
        <taxon>Tuberaceae</taxon>
        <taxon>Tuber</taxon>
    </lineage>
</organism>
<dbReference type="CDD" id="cd08368">
    <property type="entry name" value="LIM"/>
    <property type="match status" value="1"/>
</dbReference>
<dbReference type="GO" id="GO:0046872">
    <property type="term" value="F:metal ion binding"/>
    <property type="evidence" value="ECO:0007669"/>
    <property type="project" value="UniProtKB-KW"/>
</dbReference>
<feature type="region of interest" description="Disordered" evidence="6">
    <location>
        <begin position="824"/>
        <end position="860"/>
    </location>
</feature>
<reference evidence="8" key="1">
    <citation type="submission" date="2015-10" db="EMBL/GenBank/DDBJ databases">
        <authorList>
            <person name="Regsiter A."/>
            <person name="william w."/>
        </authorList>
    </citation>
    <scope>NUCLEOTIDE SEQUENCE</scope>
    <source>
        <strain evidence="8">Montdore</strain>
    </source>
</reference>
<feature type="compositionally biased region" description="Pro residues" evidence="6">
    <location>
        <begin position="668"/>
        <end position="690"/>
    </location>
</feature>
<feature type="compositionally biased region" description="Basic and acidic residues" evidence="6">
    <location>
        <begin position="602"/>
        <end position="620"/>
    </location>
</feature>
<feature type="compositionally biased region" description="Basic and acidic residues" evidence="6">
    <location>
        <begin position="288"/>
        <end position="306"/>
    </location>
</feature>
<evidence type="ECO:0000256" key="2">
    <source>
        <dbReference type="ARBA" id="ARBA00022737"/>
    </source>
</evidence>
<keyword evidence="3 5" id="KW-0862">Zinc</keyword>
<dbReference type="EMBL" id="LN890962">
    <property type="protein sequence ID" value="CUS14083.1"/>
    <property type="molecule type" value="Genomic_DNA"/>
</dbReference>
<evidence type="ECO:0000256" key="6">
    <source>
        <dbReference type="SAM" id="MobiDB-lite"/>
    </source>
</evidence>
<protein>
    <recommendedName>
        <fullName evidence="7">LIM zinc-binding domain-containing protein</fullName>
    </recommendedName>
</protein>
<dbReference type="GO" id="GO:0005634">
    <property type="term" value="C:nucleus"/>
    <property type="evidence" value="ECO:0007669"/>
    <property type="project" value="TreeGrafter"/>
</dbReference>
<feature type="compositionally biased region" description="Basic and acidic residues" evidence="6">
    <location>
        <begin position="238"/>
        <end position="252"/>
    </location>
</feature>
<dbReference type="AlphaFoldDB" id="A0A292Q5P0"/>
<sequence>MAGVRESLFSTIKCSLCNADVEISLMGDHACMSAAEESKLDDFPLLKPKPAKGSQAQKPMGHIKIDPFAASMYTTATAWQHSTMEDLQVLTDTQIKQTGPFAAKSAQQAAPPDPEHTRPPHHKTVNHSEHRFITAHSHRTHNPGVIISLGRILQSPFALFKPANVSPVSPCTPPGAAATTSSFYPNCDLYAPVSPLSDGSRAVAVRMNNIAPGPFGVGSGNSSRERTPEMASFAGNPLEKRPGRAPKGRDSETLPAVAASFPDKEEVGARRKRTPTGGHSMDSQTMGRSREAGRESWEHGKEREQRQTSNAERPARPPSRHGRSKSPGGAEARIRRKEHNLPRVPSPPPHSAPRRKGGGSPVDPVSPYTHRSMKSETAPSIPKMNALRLDTRSHTFPVKSDSKSPGGRQPPHPGLGLPRSPSVTVKNHRRNKSSANMAKGLPPPPEDNLPPPLPTKDQPVRRQPSVGVNTMSSGGLDRRSGSKPPTLHRLSPPRADEYSHYSLGNPYNLEPPAGQSTSHIPSPSMSSNASSIFSRNSKSSHSSVSSPPIPETTQVPKLPPKPSRGSRGRSKDSNGLSDIDGLMKELQSSMQGLQPSTVKPKHPIEDRPRDKPRISSHERAAPPPLKPHHPHPRQPSSSASPIDYEKPLPVPDLPLPSPPPPKDKNPRALPPAPSQSPPRTQPPAVEPAPAPIKRRATTLKGNCRGCGKAIVGKSVSSADGRLTGRYHKACFVCKGCREPFQSAEFYVLDNSPYCHRDYHKLNHSLCPSCDRGIEGPCLETATNERFHPNCFRCYDCRCELSGDYFDFNGRPYCERHALRTMRGMQSGSGNGNGNGNENGNLSVNKSPASMERRRTRLAFM</sequence>
<feature type="compositionally biased region" description="Gly residues" evidence="6">
    <location>
        <begin position="826"/>
        <end position="836"/>
    </location>
</feature>
<feature type="compositionally biased region" description="Pro residues" evidence="6">
    <location>
        <begin position="648"/>
        <end position="660"/>
    </location>
</feature>
<evidence type="ECO:0000259" key="7">
    <source>
        <dbReference type="PROSITE" id="PS50023"/>
    </source>
</evidence>
<evidence type="ECO:0000313" key="9">
    <source>
        <dbReference type="Proteomes" id="UP001412239"/>
    </source>
</evidence>
<dbReference type="CDD" id="cd09397">
    <property type="entry name" value="LIM1_UF1"/>
    <property type="match status" value="1"/>
</dbReference>
<name>A0A292Q5P0_9PEZI</name>
<dbReference type="PROSITE" id="PS50023">
    <property type="entry name" value="LIM_DOMAIN_2"/>
    <property type="match status" value="2"/>
</dbReference>
<feature type="domain" description="LIM zinc-binding" evidence="7">
    <location>
        <begin position="764"/>
        <end position="823"/>
    </location>
</feature>
<proteinExistence type="predicted"/>